<feature type="compositionally biased region" description="Basic and acidic residues" evidence="10">
    <location>
        <begin position="402"/>
        <end position="411"/>
    </location>
</feature>
<gene>
    <name evidence="12" type="ORF">TIFTF001_001798</name>
</gene>
<comment type="similarity">
    <text evidence="9">Belongs to the WRKY group I family.</text>
</comment>
<feature type="compositionally biased region" description="Basic and acidic residues" evidence="10">
    <location>
        <begin position="211"/>
        <end position="221"/>
    </location>
</feature>
<evidence type="ECO:0000256" key="3">
    <source>
        <dbReference type="ARBA" id="ARBA00022737"/>
    </source>
</evidence>
<feature type="compositionally biased region" description="Basic and acidic residues" evidence="10">
    <location>
        <begin position="335"/>
        <end position="360"/>
    </location>
</feature>
<evidence type="ECO:0000256" key="6">
    <source>
        <dbReference type="ARBA" id="ARBA00023125"/>
    </source>
</evidence>
<evidence type="ECO:0000256" key="8">
    <source>
        <dbReference type="ARBA" id="ARBA00023242"/>
    </source>
</evidence>
<comment type="subcellular location">
    <subcellularLocation>
        <location evidence="1">Nucleus</location>
    </subcellularLocation>
</comment>
<keyword evidence="5" id="KW-0805">Transcription regulation</keyword>
<dbReference type="Proteomes" id="UP001187192">
    <property type="component" value="Unassembled WGS sequence"/>
</dbReference>
<proteinExistence type="inferred from homology"/>
<dbReference type="InterPro" id="IPR036576">
    <property type="entry name" value="WRKY_dom_sf"/>
</dbReference>
<dbReference type="SUPFAM" id="SSF118290">
    <property type="entry name" value="WRKY DNA-binding domain"/>
    <property type="match status" value="2"/>
</dbReference>
<dbReference type="GO" id="GO:0046872">
    <property type="term" value="F:metal ion binding"/>
    <property type="evidence" value="ECO:0007669"/>
    <property type="project" value="UniProtKB-KW"/>
</dbReference>
<evidence type="ECO:0000256" key="4">
    <source>
        <dbReference type="ARBA" id="ARBA00022833"/>
    </source>
</evidence>
<sequence length="411" mass="45466">MLSDQEKGAPCVEPEKTMPVPEKASQSPDTSVLALKSGQEVSTPSIIREKVSQDGYSWRKYGQKLVKGNEYVRSYYRCTYPNCQVKKQLECSHNGQIVDIVCFGQHDHPKTQLNVPVAGQHVHPKAQLNVPVAVQHSHPKAQLNVPVAVGFIASTAEERHKEPSLTSAKEVSVDEPSLLPTKAERVDTPPHANISADDSPKVTPSQSNYIKEVKSDDDPALKRQKKDKHDHKTFTVNKPTSELRLVVQTQSEVDIVNDGHRWRKYGQKIVKGSPHPRSYYRCSNSGCPVKKHVERATHDPKVVITTYEGEHNHDRPPTRIVTHNVPGSSTSPTAHEGDVGTKSDVHAISEHESKSQERVNSELGTKSAVNKTTGLDIESCPKPNSKSDKKQNGRETTLSKGQRPDSEPVQS</sequence>
<keyword evidence="3" id="KW-0677">Repeat</keyword>
<feature type="domain" description="WRKY" evidence="11">
    <location>
        <begin position="47"/>
        <end position="111"/>
    </location>
</feature>
<dbReference type="InterPro" id="IPR003657">
    <property type="entry name" value="WRKY_dom"/>
</dbReference>
<evidence type="ECO:0000259" key="11">
    <source>
        <dbReference type="PROSITE" id="PS50811"/>
    </source>
</evidence>
<protein>
    <recommendedName>
        <fullName evidence="11">WRKY domain-containing protein</fullName>
    </recommendedName>
</protein>
<evidence type="ECO:0000313" key="12">
    <source>
        <dbReference type="EMBL" id="GMN27775.1"/>
    </source>
</evidence>
<reference evidence="12" key="1">
    <citation type="submission" date="2023-07" db="EMBL/GenBank/DDBJ databases">
        <title>draft genome sequence of fig (Ficus carica).</title>
        <authorList>
            <person name="Takahashi T."/>
            <person name="Nishimura K."/>
        </authorList>
    </citation>
    <scope>NUCLEOTIDE SEQUENCE</scope>
</reference>
<dbReference type="Pfam" id="PF03106">
    <property type="entry name" value="WRKY"/>
    <property type="match status" value="2"/>
</dbReference>
<keyword evidence="2" id="KW-0479">Metal-binding</keyword>
<keyword evidence="13" id="KW-1185">Reference proteome</keyword>
<dbReference type="Gene3D" id="2.20.25.80">
    <property type="entry name" value="WRKY domain"/>
    <property type="match status" value="2"/>
</dbReference>
<dbReference type="FunFam" id="2.20.25.80:FF:000006">
    <property type="entry name" value="WRKY transcription factor"/>
    <property type="match status" value="1"/>
</dbReference>
<keyword evidence="8" id="KW-0539">Nucleus</keyword>
<feature type="region of interest" description="Disordered" evidence="10">
    <location>
        <begin position="158"/>
        <end position="232"/>
    </location>
</feature>
<dbReference type="PANTHER" id="PTHR31221:SF125">
    <property type="entry name" value="WRKY TRANSCRIPTION FACTOR 1"/>
    <property type="match status" value="1"/>
</dbReference>
<evidence type="ECO:0000256" key="5">
    <source>
        <dbReference type="ARBA" id="ARBA00023015"/>
    </source>
</evidence>
<evidence type="ECO:0000256" key="2">
    <source>
        <dbReference type="ARBA" id="ARBA00022723"/>
    </source>
</evidence>
<keyword evidence="7" id="KW-0804">Transcription</keyword>
<dbReference type="EMBL" id="BTGU01000002">
    <property type="protein sequence ID" value="GMN27775.1"/>
    <property type="molecule type" value="Genomic_DNA"/>
</dbReference>
<dbReference type="InterPro" id="IPR044810">
    <property type="entry name" value="WRKY_plant"/>
</dbReference>
<dbReference type="PROSITE" id="PS50811">
    <property type="entry name" value="WRKY"/>
    <property type="match status" value="2"/>
</dbReference>
<keyword evidence="4" id="KW-0862">Zinc</keyword>
<dbReference type="SMART" id="SM00774">
    <property type="entry name" value="WRKY"/>
    <property type="match status" value="2"/>
</dbReference>
<dbReference type="FunFam" id="2.20.25.80:FF:000003">
    <property type="entry name" value="WRKY transcription factor 57"/>
    <property type="match status" value="1"/>
</dbReference>
<evidence type="ECO:0000313" key="13">
    <source>
        <dbReference type="Proteomes" id="UP001187192"/>
    </source>
</evidence>
<dbReference type="GO" id="GO:0003700">
    <property type="term" value="F:DNA-binding transcription factor activity"/>
    <property type="evidence" value="ECO:0007669"/>
    <property type="project" value="InterPro"/>
</dbReference>
<feature type="region of interest" description="Disordered" evidence="10">
    <location>
        <begin position="1"/>
        <end position="31"/>
    </location>
</feature>
<feature type="compositionally biased region" description="Basic residues" evidence="10">
    <location>
        <begin position="222"/>
        <end position="231"/>
    </location>
</feature>
<evidence type="ECO:0000256" key="7">
    <source>
        <dbReference type="ARBA" id="ARBA00023163"/>
    </source>
</evidence>
<accession>A0AA88CR09</accession>
<comment type="caution">
    <text evidence="12">The sequence shown here is derived from an EMBL/GenBank/DDBJ whole genome shotgun (WGS) entry which is preliminary data.</text>
</comment>
<evidence type="ECO:0000256" key="9">
    <source>
        <dbReference type="ARBA" id="ARBA00061157"/>
    </source>
</evidence>
<keyword evidence="6" id="KW-0238">DNA-binding</keyword>
<organism evidence="12 13">
    <name type="scientific">Ficus carica</name>
    <name type="common">Common fig</name>
    <dbReference type="NCBI Taxonomy" id="3494"/>
    <lineage>
        <taxon>Eukaryota</taxon>
        <taxon>Viridiplantae</taxon>
        <taxon>Streptophyta</taxon>
        <taxon>Embryophyta</taxon>
        <taxon>Tracheophyta</taxon>
        <taxon>Spermatophyta</taxon>
        <taxon>Magnoliopsida</taxon>
        <taxon>eudicotyledons</taxon>
        <taxon>Gunneridae</taxon>
        <taxon>Pentapetalae</taxon>
        <taxon>rosids</taxon>
        <taxon>fabids</taxon>
        <taxon>Rosales</taxon>
        <taxon>Moraceae</taxon>
        <taxon>Ficeae</taxon>
        <taxon>Ficus</taxon>
    </lineage>
</organism>
<dbReference type="PANTHER" id="PTHR31221">
    <property type="entry name" value="WRKY TRANSCRIPTION FACTOR PROTEIN 1-RELATED"/>
    <property type="match status" value="1"/>
</dbReference>
<feature type="region of interest" description="Disordered" evidence="10">
    <location>
        <begin position="309"/>
        <end position="411"/>
    </location>
</feature>
<feature type="domain" description="WRKY" evidence="11">
    <location>
        <begin position="251"/>
        <end position="316"/>
    </location>
</feature>
<feature type="compositionally biased region" description="Polar residues" evidence="10">
    <location>
        <begin position="362"/>
        <end position="373"/>
    </location>
</feature>
<evidence type="ECO:0000256" key="10">
    <source>
        <dbReference type="SAM" id="MobiDB-lite"/>
    </source>
</evidence>
<dbReference type="GO" id="GO:0043565">
    <property type="term" value="F:sequence-specific DNA binding"/>
    <property type="evidence" value="ECO:0007669"/>
    <property type="project" value="InterPro"/>
</dbReference>
<dbReference type="GO" id="GO:0005634">
    <property type="term" value="C:nucleus"/>
    <property type="evidence" value="ECO:0007669"/>
    <property type="project" value="UniProtKB-SubCell"/>
</dbReference>
<evidence type="ECO:0000256" key="1">
    <source>
        <dbReference type="ARBA" id="ARBA00004123"/>
    </source>
</evidence>
<dbReference type="AlphaFoldDB" id="A0AA88CR09"/>
<name>A0AA88CR09_FICCA</name>